<comment type="similarity">
    <text evidence="2">Belongs to the PilY1 family.</text>
</comment>
<feature type="region of interest" description="Disordered" evidence="7">
    <location>
        <begin position="1017"/>
        <end position="1051"/>
    </location>
</feature>
<feature type="compositionally biased region" description="Polar residues" evidence="7">
    <location>
        <begin position="1017"/>
        <end position="1026"/>
    </location>
</feature>
<evidence type="ECO:0000256" key="7">
    <source>
        <dbReference type="SAM" id="MobiDB-lite"/>
    </source>
</evidence>
<evidence type="ECO:0000256" key="4">
    <source>
        <dbReference type="ARBA" id="ARBA00022723"/>
    </source>
</evidence>
<keyword evidence="3" id="KW-1029">Fimbrium biogenesis</keyword>
<dbReference type="EMBL" id="CP021455">
    <property type="protein sequence ID" value="ARU05818.1"/>
    <property type="molecule type" value="Genomic_DNA"/>
</dbReference>
<gene>
    <name evidence="10" type="ORF">CCO03_15000</name>
</gene>
<keyword evidence="4" id="KW-0479">Metal-binding</keyword>
<feature type="chain" id="PRO_5013186053" description="VWFA domain-containing protein" evidence="8">
    <location>
        <begin position="32"/>
        <end position="1082"/>
    </location>
</feature>
<organism evidence="10 11">
    <name type="scientific">Comamonas serinivorans</name>
    <dbReference type="NCBI Taxonomy" id="1082851"/>
    <lineage>
        <taxon>Bacteria</taxon>
        <taxon>Pseudomonadati</taxon>
        <taxon>Pseudomonadota</taxon>
        <taxon>Betaproteobacteria</taxon>
        <taxon>Burkholderiales</taxon>
        <taxon>Comamonadaceae</taxon>
        <taxon>Comamonas</taxon>
    </lineage>
</organism>
<dbReference type="AlphaFoldDB" id="A0A1Y0EQN6"/>
<keyword evidence="11" id="KW-1185">Reference proteome</keyword>
<feature type="compositionally biased region" description="Polar residues" evidence="7">
    <location>
        <begin position="923"/>
        <end position="932"/>
    </location>
</feature>
<feature type="signal peptide" evidence="8">
    <location>
        <begin position="1"/>
        <end position="31"/>
    </location>
</feature>
<evidence type="ECO:0000313" key="10">
    <source>
        <dbReference type="EMBL" id="ARU05818.1"/>
    </source>
</evidence>
<keyword evidence="6" id="KW-0281">Fimbrium</keyword>
<protein>
    <recommendedName>
        <fullName evidence="9">VWFA domain-containing protein</fullName>
    </recommendedName>
</protein>
<keyword evidence="5" id="KW-0106">Calcium</keyword>
<reference evidence="10 11" key="1">
    <citation type="submission" date="2017-05" db="EMBL/GenBank/DDBJ databases">
        <authorList>
            <person name="Song R."/>
            <person name="Chenine A.L."/>
            <person name="Ruprecht R.M."/>
        </authorList>
    </citation>
    <scope>NUCLEOTIDE SEQUENCE [LARGE SCALE GENOMIC DNA]</scope>
    <source>
        <strain evidence="10 11">DSM 26136</strain>
    </source>
</reference>
<dbReference type="Gene3D" id="3.40.50.410">
    <property type="entry name" value="von Willebrand factor, type A domain"/>
    <property type="match status" value="1"/>
</dbReference>
<sequence>MERCDMKKFQICKLSLALGACGLLTVMPASAGKLSFAEAPAGSIVVTPPPPNLILTLDNSTSMRDNKDGGVLSRFDNLKAALVTAFSSTNVPENSIRLGWNTLNNFTLNRKTYSCASFSASANSCGAEGNIVRPLTEAHRNNFISWVNNIFTSSGSTPTHNAYQTALAEYDKPYSQINSPWAESPGTRVGDYLTCRKSYVMLLTDGEYNISQSNGVEFNSSTDLDGVGRVLGDGSTSYPPASVNSANIYKQAQNSSNSYKNTLADLAFHYWAKDADGISGNNNVKALSRITTVQNGIDPFWNPQNDPATWQHVSTYTIGYGKTASGWNSSPKLATGETLFDSADLKRLMLGTLSWPTHTWSGNSLYMEMMHAAINGRGKYYPATTQQELVDAIKDLLTDVIPVPQQQVTSATGSTLSAYADSDAYYTSYDTEQWSGDVTAVTLKSVANGGGVAATSPWTGTAASQLTSTGATARKIFTAQVDLTGATPVWSGHPFNWTDLSADQQTALRGTATVNPTTTTLGTNRLAYLRGDRTKEQKNGGSFRNRASMLGDIVNSDVWFMKGVPNAGYTTGDYLDFVADKKNRTNALFVGANDGMLHAFDADDGSELFAYVPLGAYANLASLTDPGYSHKYFVDGSPFTADYCKTYSGSRCSSWGTMLVGFMGAGGKGYFMIDVTDPAAVAATSVKMDTTNGVLPGNSAADPDIGYIFQKPVREKSNALSSRQIVRMNNDKWALVTGNGYNSTDEKAVLIIQYLDGSAPEKIYADATLNGSNGLSAPRLIDLNGDGRVDVAYAGDLRGKLYKFDLASTTASEWRVAGGGAMFKALNDDGAEQPITTAPVYMVHPSGGLVVTFGTGRNVTLADRGDESVQSFYGLYDYGFELKTTGGYSAGGVTVSAAADMTKASWSPLPGTRGTSMVEQTFTSEWSTSSNTTKDENGDGQVDEDFANVIGTTKRGWYLDLPVERERVLRNPTWFDGELLSLYSDVPAVAAVSNDPCEAVETSAAVGYRTVVNGVTGNAPQNSSLFAETGGNREETKPGDVDTKTGDEGKTNCVGQDCETTDPRYVELGGRFFKVPSWRQMQ</sequence>
<accession>A0A1Y0EQN6</accession>
<evidence type="ECO:0000256" key="6">
    <source>
        <dbReference type="ARBA" id="ARBA00023263"/>
    </source>
</evidence>
<evidence type="ECO:0000256" key="1">
    <source>
        <dbReference type="ARBA" id="ARBA00004561"/>
    </source>
</evidence>
<evidence type="ECO:0000259" key="9">
    <source>
        <dbReference type="PROSITE" id="PS50234"/>
    </source>
</evidence>
<dbReference type="InterPro" id="IPR008707">
    <property type="entry name" value="B-propeller_PilY1"/>
</dbReference>
<dbReference type="InterPro" id="IPR002035">
    <property type="entry name" value="VWF_A"/>
</dbReference>
<dbReference type="InterPro" id="IPR011047">
    <property type="entry name" value="Quinoprotein_ADH-like_sf"/>
</dbReference>
<dbReference type="KEGG" id="cser:CCO03_15000"/>
<dbReference type="InterPro" id="IPR036465">
    <property type="entry name" value="vWFA_dom_sf"/>
</dbReference>
<keyword evidence="8" id="KW-0732">Signal</keyword>
<evidence type="ECO:0000256" key="2">
    <source>
        <dbReference type="ARBA" id="ARBA00008387"/>
    </source>
</evidence>
<dbReference type="PROSITE" id="PS50234">
    <property type="entry name" value="VWFA"/>
    <property type="match status" value="1"/>
</dbReference>
<dbReference type="GO" id="GO:0046872">
    <property type="term" value="F:metal ion binding"/>
    <property type="evidence" value="ECO:0007669"/>
    <property type="project" value="UniProtKB-KW"/>
</dbReference>
<evidence type="ECO:0000256" key="5">
    <source>
        <dbReference type="ARBA" id="ARBA00022837"/>
    </source>
</evidence>
<evidence type="ECO:0000313" key="11">
    <source>
        <dbReference type="Proteomes" id="UP000196138"/>
    </source>
</evidence>
<dbReference type="SUPFAM" id="SSF50998">
    <property type="entry name" value="Quinoprotein alcohol dehydrogenase-like"/>
    <property type="match status" value="1"/>
</dbReference>
<feature type="compositionally biased region" description="Basic and acidic residues" evidence="7">
    <location>
        <begin position="1031"/>
        <end position="1050"/>
    </location>
</feature>
<dbReference type="SUPFAM" id="SSF53300">
    <property type="entry name" value="vWA-like"/>
    <property type="match status" value="1"/>
</dbReference>
<feature type="region of interest" description="Disordered" evidence="7">
    <location>
        <begin position="923"/>
        <end position="942"/>
    </location>
</feature>
<feature type="domain" description="VWFA" evidence="9">
    <location>
        <begin position="52"/>
        <end position="207"/>
    </location>
</feature>
<evidence type="ECO:0000256" key="8">
    <source>
        <dbReference type="SAM" id="SignalP"/>
    </source>
</evidence>
<proteinExistence type="inferred from homology"/>
<evidence type="ECO:0000256" key="3">
    <source>
        <dbReference type="ARBA" id="ARBA00022558"/>
    </source>
</evidence>
<name>A0A1Y0EQN6_9BURK</name>
<dbReference type="Proteomes" id="UP000196138">
    <property type="component" value="Chromosome"/>
</dbReference>
<dbReference type="Pfam" id="PF05567">
    <property type="entry name" value="T4P_PilY1"/>
    <property type="match status" value="1"/>
</dbReference>
<dbReference type="GO" id="GO:0009289">
    <property type="term" value="C:pilus"/>
    <property type="evidence" value="ECO:0007669"/>
    <property type="project" value="UniProtKB-SubCell"/>
</dbReference>
<comment type="subcellular location">
    <subcellularLocation>
        <location evidence="1">Fimbrium</location>
    </subcellularLocation>
</comment>